<dbReference type="InterPro" id="IPR039647">
    <property type="entry name" value="EF_hand_pair_protein_CML-like"/>
</dbReference>
<reference evidence="6 7" key="1">
    <citation type="submission" date="2022-01" db="EMBL/GenBank/DDBJ databases">
        <authorList>
            <person name="Xiong W."/>
            <person name="Schranz E."/>
        </authorList>
    </citation>
    <scope>NUCLEOTIDE SEQUENCE [LARGE SCALE GENOMIC DNA]</scope>
</reference>
<feature type="region of interest" description="Disordered" evidence="4">
    <location>
        <begin position="1"/>
        <end position="54"/>
    </location>
</feature>
<keyword evidence="3" id="KW-0106">Calcium</keyword>
<accession>A0AAU9NNG2</accession>
<dbReference type="FunFam" id="1.10.238.10:FF:000001">
    <property type="entry name" value="Calmodulin 1"/>
    <property type="match status" value="1"/>
</dbReference>
<dbReference type="Proteomes" id="UP001157418">
    <property type="component" value="Unassembled WGS sequence"/>
</dbReference>
<dbReference type="Gene3D" id="1.10.238.10">
    <property type="entry name" value="EF-hand"/>
    <property type="match status" value="2"/>
</dbReference>
<evidence type="ECO:0000256" key="2">
    <source>
        <dbReference type="ARBA" id="ARBA00022737"/>
    </source>
</evidence>
<dbReference type="PROSITE" id="PS50222">
    <property type="entry name" value="EF_HAND_2"/>
    <property type="match status" value="4"/>
</dbReference>
<dbReference type="InterPro" id="IPR002048">
    <property type="entry name" value="EF_hand_dom"/>
</dbReference>
<organism evidence="6 7">
    <name type="scientific">Lactuca virosa</name>
    <dbReference type="NCBI Taxonomy" id="75947"/>
    <lineage>
        <taxon>Eukaryota</taxon>
        <taxon>Viridiplantae</taxon>
        <taxon>Streptophyta</taxon>
        <taxon>Embryophyta</taxon>
        <taxon>Tracheophyta</taxon>
        <taxon>Spermatophyta</taxon>
        <taxon>Magnoliopsida</taxon>
        <taxon>eudicotyledons</taxon>
        <taxon>Gunneridae</taxon>
        <taxon>Pentapetalae</taxon>
        <taxon>asterids</taxon>
        <taxon>campanulids</taxon>
        <taxon>Asterales</taxon>
        <taxon>Asteraceae</taxon>
        <taxon>Cichorioideae</taxon>
        <taxon>Cichorieae</taxon>
        <taxon>Lactucinae</taxon>
        <taxon>Lactuca</taxon>
    </lineage>
</organism>
<protein>
    <recommendedName>
        <fullName evidence="5">EF-hand domain-containing protein</fullName>
    </recommendedName>
</protein>
<dbReference type="AlphaFoldDB" id="A0AAU9NNG2"/>
<dbReference type="Pfam" id="PF13499">
    <property type="entry name" value="EF-hand_7"/>
    <property type="match status" value="2"/>
</dbReference>
<feature type="domain" description="EF-hand" evidence="5">
    <location>
        <begin position="62"/>
        <end position="97"/>
    </location>
</feature>
<comment type="caution">
    <text evidence="6">The sequence shown here is derived from an EMBL/GenBank/DDBJ whole genome shotgun (WGS) entry which is preliminary data.</text>
</comment>
<dbReference type="SMART" id="SM00054">
    <property type="entry name" value="EFh"/>
    <property type="match status" value="4"/>
</dbReference>
<dbReference type="PANTHER" id="PTHR10891">
    <property type="entry name" value="EF-HAND CALCIUM-BINDING DOMAIN CONTAINING PROTEIN"/>
    <property type="match status" value="1"/>
</dbReference>
<dbReference type="InterPro" id="IPR018247">
    <property type="entry name" value="EF_Hand_1_Ca_BS"/>
</dbReference>
<evidence type="ECO:0000259" key="5">
    <source>
        <dbReference type="PROSITE" id="PS50222"/>
    </source>
</evidence>
<feature type="compositionally biased region" description="Basic and acidic residues" evidence="4">
    <location>
        <begin position="16"/>
        <end position="30"/>
    </location>
</feature>
<dbReference type="GO" id="GO:0005509">
    <property type="term" value="F:calcium ion binding"/>
    <property type="evidence" value="ECO:0007669"/>
    <property type="project" value="InterPro"/>
</dbReference>
<dbReference type="EMBL" id="CAKMRJ010004821">
    <property type="protein sequence ID" value="CAH1439420.1"/>
    <property type="molecule type" value="Genomic_DNA"/>
</dbReference>
<gene>
    <name evidence="6" type="ORF">LVIROSA_LOCUS25613</name>
</gene>
<keyword evidence="1" id="KW-0479">Metal-binding</keyword>
<feature type="domain" description="EF-hand" evidence="5">
    <location>
        <begin position="98"/>
        <end position="133"/>
    </location>
</feature>
<keyword evidence="2" id="KW-0677">Repeat</keyword>
<evidence type="ECO:0000256" key="1">
    <source>
        <dbReference type="ARBA" id="ARBA00022723"/>
    </source>
</evidence>
<evidence type="ECO:0000256" key="3">
    <source>
        <dbReference type="ARBA" id="ARBA00022837"/>
    </source>
</evidence>
<dbReference type="SUPFAM" id="SSF47473">
    <property type="entry name" value="EF-hand"/>
    <property type="match status" value="1"/>
</dbReference>
<feature type="domain" description="EF-hand" evidence="5">
    <location>
        <begin position="171"/>
        <end position="206"/>
    </location>
</feature>
<evidence type="ECO:0000313" key="7">
    <source>
        <dbReference type="Proteomes" id="UP001157418"/>
    </source>
</evidence>
<sequence>MGLKNLFNKKKKKKKTNDDNSTHERQHESESENENEPTVPPTTADKPTPETTRVNSLNARVRIEEELEQIFKKFDVNGDGKICSSELGSIMASLGHQPTEEKLKNMIKEVDRDGDGFINLQEFIELNTKDVDPTEVLENLKDAFSVFDIDKNGLITAEELRDVLVSLGEECTIADSQKMIAGADRDGDGMINFDEFKVMMKMGTHFDSMGLQQKQVPFNKDEIN</sequence>
<name>A0AAU9NNG2_9ASTR</name>
<evidence type="ECO:0000256" key="4">
    <source>
        <dbReference type="SAM" id="MobiDB-lite"/>
    </source>
</evidence>
<dbReference type="PROSITE" id="PS00018">
    <property type="entry name" value="EF_HAND_1"/>
    <property type="match status" value="4"/>
</dbReference>
<dbReference type="CDD" id="cd00051">
    <property type="entry name" value="EFh"/>
    <property type="match status" value="2"/>
</dbReference>
<dbReference type="InterPro" id="IPR011992">
    <property type="entry name" value="EF-hand-dom_pair"/>
</dbReference>
<keyword evidence="7" id="KW-1185">Reference proteome</keyword>
<feature type="domain" description="EF-hand" evidence="5">
    <location>
        <begin position="135"/>
        <end position="170"/>
    </location>
</feature>
<proteinExistence type="predicted"/>
<evidence type="ECO:0000313" key="6">
    <source>
        <dbReference type="EMBL" id="CAH1439420.1"/>
    </source>
</evidence>